<proteinExistence type="inferred from homology"/>
<evidence type="ECO:0000256" key="2">
    <source>
        <dbReference type="ARBA" id="ARBA00022908"/>
    </source>
</evidence>
<dbReference type="GO" id="GO:0015074">
    <property type="term" value="P:DNA integration"/>
    <property type="evidence" value="ECO:0007669"/>
    <property type="project" value="UniProtKB-KW"/>
</dbReference>
<keyword evidence="2" id="KW-0229">DNA integration</keyword>
<reference evidence="6 7" key="1">
    <citation type="submission" date="2019-03" db="EMBL/GenBank/DDBJ databases">
        <title>Comparative insights into the high quality Complete genome sequence of highly metal resistant Cupriavidus metallidurans strain BS1 isolated from a gold-copper mine.</title>
        <authorList>
            <person name="Mazhar H.S."/>
            <person name="Rensing C."/>
        </authorList>
    </citation>
    <scope>NUCLEOTIDE SEQUENCE [LARGE SCALE GENOMIC DNA]</scope>
    <source>
        <strain evidence="6 7">BS1</strain>
    </source>
</reference>
<keyword evidence="4" id="KW-0233">DNA recombination</keyword>
<evidence type="ECO:0000259" key="5">
    <source>
        <dbReference type="PROSITE" id="PS51898"/>
    </source>
</evidence>
<sequence length="373" mass="42871">MNARRRTKPDGLPSRVYIRYGSFHWVRNTDEKWIKLCRVDEGETRMLERLAEEKRKTEVDGDEGSMSRLVAIYMEKHAKHYAESYRDEWRRRGEDVRKAFKRHGIEEVDPGAVQEFLLGNWPDKLPTQNAMKGWLSKFFSWAVLHRHIKLNPCREIELKKPKVRKVYIPHDHFLAIRAALASYKYKKKIGAEVAEITAKVPTGPEMQVFVDLCYLTCQRSTDIRELRWSQVDRQAGVIHFVPSKTEDSSGEAVDWPLTPEIKEVLRRAKELRHGIKVQALADDYVLVDRQGKPKTAAACRDAWRDALVRAKLPGKDYTVKDIRAKALTDAKKAGYDIEALQVAGAHSDRATTEGYIKQREVPVSTVRLALPAA</sequence>
<dbReference type="InterPro" id="IPR010998">
    <property type="entry name" value="Integrase_recombinase_N"/>
</dbReference>
<feature type="domain" description="Tyr recombinase" evidence="5">
    <location>
        <begin position="183"/>
        <end position="373"/>
    </location>
</feature>
<keyword evidence="3" id="KW-0238">DNA-binding</keyword>
<organism evidence="6 7">
    <name type="scientific">Cupriavidus metallidurans</name>
    <dbReference type="NCBI Taxonomy" id="119219"/>
    <lineage>
        <taxon>Bacteria</taxon>
        <taxon>Pseudomonadati</taxon>
        <taxon>Pseudomonadota</taxon>
        <taxon>Betaproteobacteria</taxon>
        <taxon>Burkholderiales</taxon>
        <taxon>Burkholderiaceae</taxon>
        <taxon>Cupriavidus</taxon>
    </lineage>
</organism>
<dbReference type="AlphaFoldDB" id="A0A482IJ38"/>
<dbReference type="SUPFAM" id="SSF56349">
    <property type="entry name" value="DNA breaking-rejoining enzymes"/>
    <property type="match status" value="1"/>
</dbReference>
<dbReference type="Gene3D" id="1.10.150.130">
    <property type="match status" value="1"/>
</dbReference>
<dbReference type="GO" id="GO:0003677">
    <property type="term" value="F:DNA binding"/>
    <property type="evidence" value="ECO:0007669"/>
    <property type="project" value="UniProtKB-KW"/>
</dbReference>
<dbReference type="PANTHER" id="PTHR30629">
    <property type="entry name" value="PROPHAGE INTEGRASE"/>
    <property type="match status" value="1"/>
</dbReference>
<dbReference type="InterPro" id="IPR050808">
    <property type="entry name" value="Phage_Integrase"/>
</dbReference>
<protein>
    <submittedName>
        <fullName evidence="6">Integrase</fullName>
    </submittedName>
</protein>
<dbReference type="PROSITE" id="PS51898">
    <property type="entry name" value="TYR_RECOMBINASE"/>
    <property type="match status" value="1"/>
</dbReference>
<dbReference type="InterPro" id="IPR011010">
    <property type="entry name" value="DNA_brk_join_enz"/>
</dbReference>
<dbReference type="Proteomes" id="UP000253772">
    <property type="component" value="Chromosome c1"/>
</dbReference>
<name>A0A482IJ38_9BURK</name>
<dbReference type="PANTHER" id="PTHR30629:SF2">
    <property type="entry name" value="PROPHAGE INTEGRASE INTS-RELATED"/>
    <property type="match status" value="1"/>
</dbReference>
<evidence type="ECO:0000256" key="3">
    <source>
        <dbReference type="ARBA" id="ARBA00023125"/>
    </source>
</evidence>
<dbReference type="Pfam" id="PF00589">
    <property type="entry name" value="Phage_integrase"/>
    <property type="match status" value="1"/>
</dbReference>
<evidence type="ECO:0000256" key="4">
    <source>
        <dbReference type="ARBA" id="ARBA00023172"/>
    </source>
</evidence>
<dbReference type="InterPro" id="IPR013762">
    <property type="entry name" value="Integrase-like_cat_sf"/>
</dbReference>
<accession>A0A482IJ38</accession>
<dbReference type="GO" id="GO:0006310">
    <property type="term" value="P:DNA recombination"/>
    <property type="evidence" value="ECO:0007669"/>
    <property type="project" value="UniProtKB-KW"/>
</dbReference>
<evidence type="ECO:0000313" key="7">
    <source>
        <dbReference type="Proteomes" id="UP000253772"/>
    </source>
</evidence>
<comment type="similarity">
    <text evidence="1">Belongs to the 'phage' integrase family.</text>
</comment>
<dbReference type="EMBL" id="CP037900">
    <property type="protein sequence ID" value="QBP09335.1"/>
    <property type="molecule type" value="Genomic_DNA"/>
</dbReference>
<gene>
    <name evidence="6" type="ORF">DDF84_005950</name>
</gene>
<dbReference type="InterPro" id="IPR002104">
    <property type="entry name" value="Integrase_catalytic"/>
</dbReference>
<evidence type="ECO:0000313" key="6">
    <source>
        <dbReference type="EMBL" id="QBP09335.1"/>
    </source>
</evidence>
<dbReference type="Pfam" id="PF22022">
    <property type="entry name" value="Phage_int_M"/>
    <property type="match status" value="1"/>
</dbReference>
<dbReference type="Gene3D" id="1.10.443.10">
    <property type="entry name" value="Intergrase catalytic core"/>
    <property type="match status" value="1"/>
</dbReference>
<dbReference type="RefSeq" id="WP_017514241.1">
    <property type="nucleotide sequence ID" value="NZ_CP037900.1"/>
</dbReference>
<dbReference type="OrthoDB" id="8662442at2"/>
<dbReference type="InterPro" id="IPR053876">
    <property type="entry name" value="Phage_int_M"/>
</dbReference>
<evidence type="ECO:0000256" key="1">
    <source>
        <dbReference type="ARBA" id="ARBA00008857"/>
    </source>
</evidence>